<keyword evidence="8 9" id="KW-0807">Transducer</keyword>
<evidence type="ECO:0000256" key="3">
    <source>
        <dbReference type="ARBA" id="ARBA00022692"/>
    </source>
</evidence>
<reference evidence="12" key="2">
    <citation type="submission" date="2025-09" db="UniProtKB">
        <authorList>
            <consortium name="Ensembl"/>
        </authorList>
    </citation>
    <scope>IDENTIFICATION</scope>
</reference>
<dbReference type="PROSITE" id="PS00237">
    <property type="entry name" value="G_PROTEIN_RECEP_F1_1"/>
    <property type="match status" value="1"/>
</dbReference>
<evidence type="ECO:0000313" key="12">
    <source>
        <dbReference type="Ensembl" id="ENSPKIP00000000285.1"/>
    </source>
</evidence>
<dbReference type="GO" id="GO:0009897">
    <property type="term" value="C:external side of plasma membrane"/>
    <property type="evidence" value="ECO:0007669"/>
    <property type="project" value="TreeGrafter"/>
</dbReference>
<dbReference type="InterPro" id="IPR000276">
    <property type="entry name" value="GPCR_Rhodpsn"/>
</dbReference>
<keyword evidence="2" id="KW-1003">Cell membrane</keyword>
<dbReference type="GeneID" id="111859326"/>
<dbReference type="Ensembl" id="ENSPKIT00000024173.1">
    <property type="protein sequence ID" value="ENSPKIP00000000285.1"/>
    <property type="gene ID" value="ENSPKIG00000019019.1"/>
</dbReference>
<dbReference type="STRING" id="1676925.ENSPKIP00000000285"/>
<dbReference type="Proteomes" id="UP000261540">
    <property type="component" value="Unplaced"/>
</dbReference>
<sequence>MDEINKSFSVPFQEYYNDSYYDEENFTANLSHAVCKVTGIAPEVNVFMCVFYVLIFLLAIPGNALVVLVIVSARQALTPSDMYLFNLSLADGLLALTLPLWATSMTRGWVFGDVMCKLTNMAQELSFYCSIFFLACISVDRYRVIVHAMEARKEHWVMLSRLVCAGVWSAGAILSISSAANAGTFESPDTKLQVCAEGFQQMARLLRHTVGFLLPLAIMLSCYSVTVVRLLQTRSFRKQRAMRVILAVVAAFLLCWAPHHVTVMVDTLMHIGQMQFSCSARQSMDTALFVTQSMALLHSCINPVLYAFVGEKFRRNLQQLFHRWGTLERTSSLRFSRSTSQTSEAAAFM</sequence>
<comment type="subcellular location">
    <subcellularLocation>
        <location evidence="1">Cell membrane</location>
        <topology evidence="1">Multi-pass membrane protein</topology>
    </subcellularLocation>
</comment>
<evidence type="ECO:0000256" key="10">
    <source>
        <dbReference type="SAM" id="Phobius"/>
    </source>
</evidence>
<evidence type="ECO:0000256" key="9">
    <source>
        <dbReference type="RuleBase" id="RU000688"/>
    </source>
</evidence>
<feature type="transmembrane region" description="Helical" evidence="10">
    <location>
        <begin position="83"/>
        <end position="105"/>
    </location>
</feature>
<name>A0A3B3Q3R6_9TELE</name>
<keyword evidence="3 9" id="KW-0812">Transmembrane</keyword>
<keyword evidence="13" id="KW-1185">Reference proteome</keyword>
<organism evidence="12 13">
    <name type="scientific">Paramormyrops kingsleyae</name>
    <dbReference type="NCBI Taxonomy" id="1676925"/>
    <lineage>
        <taxon>Eukaryota</taxon>
        <taxon>Metazoa</taxon>
        <taxon>Chordata</taxon>
        <taxon>Craniata</taxon>
        <taxon>Vertebrata</taxon>
        <taxon>Euteleostomi</taxon>
        <taxon>Actinopterygii</taxon>
        <taxon>Neopterygii</taxon>
        <taxon>Teleostei</taxon>
        <taxon>Osteoglossocephala</taxon>
        <taxon>Osteoglossomorpha</taxon>
        <taxon>Osteoglossiformes</taxon>
        <taxon>Mormyridae</taxon>
        <taxon>Paramormyrops</taxon>
    </lineage>
</organism>
<dbReference type="PROSITE" id="PS50262">
    <property type="entry name" value="G_PROTEIN_RECEP_F1_2"/>
    <property type="match status" value="1"/>
</dbReference>
<dbReference type="GO" id="GO:0016493">
    <property type="term" value="F:C-C chemokine receptor activity"/>
    <property type="evidence" value="ECO:0007669"/>
    <property type="project" value="TreeGrafter"/>
</dbReference>
<evidence type="ECO:0000259" key="11">
    <source>
        <dbReference type="PROSITE" id="PS50262"/>
    </source>
</evidence>
<dbReference type="RefSeq" id="XP_023697639.1">
    <property type="nucleotide sequence ID" value="XM_023841871.2"/>
</dbReference>
<feature type="transmembrane region" description="Helical" evidence="10">
    <location>
        <begin position="243"/>
        <end position="261"/>
    </location>
</feature>
<proteinExistence type="inferred from homology"/>
<dbReference type="PANTHER" id="PTHR10489:SF930">
    <property type="entry name" value="C-X-C CHEMOKINE RECEPTOR TYPE 1-LIKE"/>
    <property type="match status" value="1"/>
</dbReference>
<dbReference type="KEGG" id="pki:111859326"/>
<feature type="transmembrane region" description="Helical" evidence="10">
    <location>
        <begin position="50"/>
        <end position="71"/>
    </location>
</feature>
<feature type="domain" description="G-protein coupled receptors family 1 profile" evidence="11">
    <location>
        <begin position="62"/>
        <end position="306"/>
    </location>
</feature>
<evidence type="ECO:0000256" key="2">
    <source>
        <dbReference type="ARBA" id="ARBA00022475"/>
    </source>
</evidence>
<feature type="transmembrane region" description="Helical" evidence="10">
    <location>
        <begin position="156"/>
        <end position="180"/>
    </location>
</feature>
<dbReference type="Pfam" id="PF00001">
    <property type="entry name" value="7tm_1"/>
    <property type="match status" value="1"/>
</dbReference>
<evidence type="ECO:0000256" key="5">
    <source>
        <dbReference type="ARBA" id="ARBA00023040"/>
    </source>
</evidence>
<dbReference type="GO" id="GO:0007204">
    <property type="term" value="P:positive regulation of cytosolic calcium ion concentration"/>
    <property type="evidence" value="ECO:0007669"/>
    <property type="project" value="TreeGrafter"/>
</dbReference>
<protein>
    <submittedName>
        <fullName evidence="12">C-X-C chemokine receptor type 1-like</fullName>
    </submittedName>
</protein>
<comment type="similarity">
    <text evidence="9">Belongs to the G-protein coupled receptor 1 family.</text>
</comment>
<feature type="transmembrane region" description="Helical" evidence="10">
    <location>
        <begin position="125"/>
        <end position="144"/>
    </location>
</feature>
<dbReference type="Gene3D" id="1.20.1070.10">
    <property type="entry name" value="Rhodopsin 7-helix transmembrane proteins"/>
    <property type="match status" value="1"/>
</dbReference>
<dbReference type="InterPro" id="IPR017452">
    <property type="entry name" value="GPCR_Rhodpsn_7TM"/>
</dbReference>
<dbReference type="GO" id="GO:0019957">
    <property type="term" value="F:C-C chemokine binding"/>
    <property type="evidence" value="ECO:0007669"/>
    <property type="project" value="TreeGrafter"/>
</dbReference>
<keyword evidence="6 10" id="KW-0472">Membrane</keyword>
<evidence type="ECO:0000256" key="6">
    <source>
        <dbReference type="ARBA" id="ARBA00023136"/>
    </source>
</evidence>
<reference evidence="12" key="1">
    <citation type="submission" date="2025-08" db="UniProtKB">
        <authorList>
            <consortium name="Ensembl"/>
        </authorList>
    </citation>
    <scope>IDENTIFICATION</scope>
</reference>
<evidence type="ECO:0000313" key="13">
    <source>
        <dbReference type="Proteomes" id="UP000261540"/>
    </source>
</evidence>
<keyword evidence="5 9" id="KW-0297">G-protein coupled receptor</keyword>
<dbReference type="CTD" id="3577"/>
<evidence type="ECO:0000256" key="4">
    <source>
        <dbReference type="ARBA" id="ARBA00022989"/>
    </source>
</evidence>
<dbReference type="PRINTS" id="PR00657">
    <property type="entry name" value="CCCHEMOKINER"/>
</dbReference>
<evidence type="ECO:0000256" key="8">
    <source>
        <dbReference type="ARBA" id="ARBA00023224"/>
    </source>
</evidence>
<keyword evidence="7 9" id="KW-0675">Receptor</keyword>
<dbReference type="GO" id="GO:0006955">
    <property type="term" value="P:immune response"/>
    <property type="evidence" value="ECO:0007669"/>
    <property type="project" value="TreeGrafter"/>
</dbReference>
<dbReference type="PANTHER" id="PTHR10489">
    <property type="entry name" value="CELL ADHESION MOLECULE"/>
    <property type="match status" value="1"/>
</dbReference>
<dbReference type="AlphaFoldDB" id="A0A3B3Q3R6"/>
<evidence type="ECO:0000256" key="7">
    <source>
        <dbReference type="ARBA" id="ARBA00023170"/>
    </source>
</evidence>
<dbReference type="PRINTS" id="PR00237">
    <property type="entry name" value="GPCRRHODOPSN"/>
</dbReference>
<dbReference type="GO" id="GO:0019722">
    <property type="term" value="P:calcium-mediated signaling"/>
    <property type="evidence" value="ECO:0007669"/>
    <property type="project" value="TreeGrafter"/>
</dbReference>
<dbReference type="SUPFAM" id="SSF81321">
    <property type="entry name" value="Family A G protein-coupled receptor-like"/>
    <property type="match status" value="1"/>
</dbReference>
<dbReference type="GeneTree" id="ENSGT01050000244848"/>
<keyword evidence="4 10" id="KW-1133">Transmembrane helix</keyword>
<dbReference type="OrthoDB" id="9946013at2759"/>
<feature type="transmembrane region" description="Helical" evidence="10">
    <location>
        <begin position="212"/>
        <end position="231"/>
    </location>
</feature>
<feature type="transmembrane region" description="Helical" evidence="10">
    <location>
        <begin position="289"/>
        <end position="309"/>
    </location>
</feature>
<dbReference type="InterPro" id="IPR000355">
    <property type="entry name" value="Chemokine_rcpt"/>
</dbReference>
<dbReference type="InterPro" id="IPR050119">
    <property type="entry name" value="CCR1-9-like"/>
</dbReference>
<evidence type="ECO:0000256" key="1">
    <source>
        <dbReference type="ARBA" id="ARBA00004651"/>
    </source>
</evidence>
<accession>A0A3B3Q3R6</accession>
<dbReference type="GO" id="GO:0030593">
    <property type="term" value="P:neutrophil chemotaxis"/>
    <property type="evidence" value="ECO:0007669"/>
    <property type="project" value="TreeGrafter"/>
</dbReference>